<dbReference type="InterPro" id="IPR051199">
    <property type="entry name" value="LPS_LOS_Heptosyltrfase"/>
</dbReference>
<evidence type="ECO:0000256" key="1">
    <source>
        <dbReference type="ARBA" id="ARBA00022676"/>
    </source>
</evidence>
<keyword evidence="1" id="KW-0328">Glycosyltransferase</keyword>
<keyword evidence="2" id="KW-0808">Transferase</keyword>
<protein>
    <recommendedName>
        <fullName evidence="4">Lipopolysaccharide core heptosyltransferase RfaQ</fullName>
    </recommendedName>
</protein>
<dbReference type="InterPro" id="IPR002201">
    <property type="entry name" value="Glyco_trans_9"/>
</dbReference>
<dbReference type="PANTHER" id="PTHR30160:SF22">
    <property type="entry name" value="LIPOPOLYSACCHARIDE CORE BIOSYNTHESIS PROTEIN"/>
    <property type="match status" value="1"/>
</dbReference>
<organism evidence="3">
    <name type="scientific">termite gut metagenome</name>
    <dbReference type="NCBI Taxonomy" id="433724"/>
    <lineage>
        <taxon>unclassified sequences</taxon>
        <taxon>metagenomes</taxon>
        <taxon>organismal metagenomes</taxon>
    </lineage>
</organism>
<proteinExistence type="predicted"/>
<dbReference type="CDD" id="cd03789">
    <property type="entry name" value="GT9_LPS_heptosyltransferase"/>
    <property type="match status" value="1"/>
</dbReference>
<dbReference type="SUPFAM" id="SSF53756">
    <property type="entry name" value="UDP-Glycosyltransferase/glycogen phosphorylase"/>
    <property type="match status" value="1"/>
</dbReference>
<accession>A0A5J4R4W1</accession>
<sequence>DLRVKVFLFGGGKMEQQILDEWVMKYPPVVSMAGKIKMENELILMSLLDVMLSMDSANMHLASLVNTPVVSVWGATHPYAGFMGWNQSAANCVQTDLICRPCSVFGNKKCCRGDYACLFGIKPETIIEKIQTIID</sequence>
<dbReference type="EMBL" id="SNRY01001778">
    <property type="protein sequence ID" value="KAA6328689.1"/>
    <property type="molecule type" value="Genomic_DNA"/>
</dbReference>
<evidence type="ECO:0000256" key="2">
    <source>
        <dbReference type="ARBA" id="ARBA00022679"/>
    </source>
</evidence>
<dbReference type="GO" id="GO:0008713">
    <property type="term" value="F:ADP-heptose-lipopolysaccharide heptosyltransferase activity"/>
    <property type="evidence" value="ECO:0007669"/>
    <property type="project" value="TreeGrafter"/>
</dbReference>
<dbReference type="Gene3D" id="3.40.50.2000">
    <property type="entry name" value="Glycogen Phosphorylase B"/>
    <property type="match status" value="1"/>
</dbReference>
<dbReference type="GO" id="GO:0009244">
    <property type="term" value="P:lipopolysaccharide core region biosynthetic process"/>
    <property type="evidence" value="ECO:0007669"/>
    <property type="project" value="TreeGrafter"/>
</dbReference>
<evidence type="ECO:0008006" key="4">
    <source>
        <dbReference type="Google" id="ProtNLM"/>
    </source>
</evidence>
<dbReference type="Pfam" id="PF01075">
    <property type="entry name" value="Glyco_transf_9"/>
    <property type="match status" value="1"/>
</dbReference>
<dbReference type="PANTHER" id="PTHR30160">
    <property type="entry name" value="TETRAACYLDISACCHARIDE 4'-KINASE-RELATED"/>
    <property type="match status" value="1"/>
</dbReference>
<gene>
    <name evidence="3" type="ORF">EZS27_022447</name>
</gene>
<name>A0A5J4R4W1_9ZZZZ</name>
<reference evidence="3" key="1">
    <citation type="submission" date="2019-03" db="EMBL/GenBank/DDBJ databases">
        <title>Single cell metagenomics reveals metabolic interactions within the superorganism composed of flagellate Streblomastix strix and complex community of Bacteroidetes bacteria on its surface.</title>
        <authorList>
            <person name="Treitli S.C."/>
            <person name="Kolisko M."/>
            <person name="Husnik F."/>
            <person name="Keeling P."/>
            <person name="Hampl V."/>
        </authorList>
    </citation>
    <scope>NUCLEOTIDE SEQUENCE</scope>
    <source>
        <strain evidence="3">STM</strain>
    </source>
</reference>
<evidence type="ECO:0000313" key="3">
    <source>
        <dbReference type="EMBL" id="KAA6328689.1"/>
    </source>
</evidence>
<feature type="non-terminal residue" evidence="3">
    <location>
        <position position="1"/>
    </location>
</feature>
<dbReference type="AlphaFoldDB" id="A0A5J4R4W1"/>
<comment type="caution">
    <text evidence="3">The sequence shown here is derived from an EMBL/GenBank/DDBJ whole genome shotgun (WGS) entry which is preliminary data.</text>
</comment>
<dbReference type="GO" id="GO:0005829">
    <property type="term" value="C:cytosol"/>
    <property type="evidence" value="ECO:0007669"/>
    <property type="project" value="TreeGrafter"/>
</dbReference>